<feature type="transmembrane region" description="Helical" evidence="1">
    <location>
        <begin position="112"/>
        <end position="132"/>
    </location>
</feature>
<evidence type="ECO:0000313" key="3">
    <source>
        <dbReference type="Proteomes" id="UP001066276"/>
    </source>
</evidence>
<organism evidence="2 3">
    <name type="scientific">Pleurodeles waltl</name>
    <name type="common">Iberian ribbed newt</name>
    <dbReference type="NCBI Taxonomy" id="8319"/>
    <lineage>
        <taxon>Eukaryota</taxon>
        <taxon>Metazoa</taxon>
        <taxon>Chordata</taxon>
        <taxon>Craniata</taxon>
        <taxon>Vertebrata</taxon>
        <taxon>Euteleostomi</taxon>
        <taxon>Amphibia</taxon>
        <taxon>Batrachia</taxon>
        <taxon>Caudata</taxon>
        <taxon>Salamandroidea</taxon>
        <taxon>Salamandridae</taxon>
        <taxon>Pleurodelinae</taxon>
        <taxon>Pleurodeles</taxon>
    </lineage>
</organism>
<reference evidence="2" key="1">
    <citation type="journal article" date="2022" name="bioRxiv">
        <title>Sequencing and chromosome-scale assembly of the giantPleurodeles waltlgenome.</title>
        <authorList>
            <person name="Brown T."/>
            <person name="Elewa A."/>
            <person name="Iarovenko S."/>
            <person name="Subramanian E."/>
            <person name="Araus A.J."/>
            <person name="Petzold A."/>
            <person name="Susuki M."/>
            <person name="Suzuki K.-i.T."/>
            <person name="Hayashi T."/>
            <person name="Toyoda A."/>
            <person name="Oliveira C."/>
            <person name="Osipova E."/>
            <person name="Leigh N.D."/>
            <person name="Simon A."/>
            <person name="Yun M.H."/>
        </authorList>
    </citation>
    <scope>NUCLEOTIDE SEQUENCE</scope>
    <source>
        <strain evidence="2">20211129_DDA</strain>
        <tissue evidence="2">Liver</tissue>
    </source>
</reference>
<evidence type="ECO:0000313" key="2">
    <source>
        <dbReference type="EMBL" id="KAJ1189497.1"/>
    </source>
</evidence>
<keyword evidence="1" id="KW-0812">Transmembrane</keyword>
<gene>
    <name evidence="2" type="ORF">NDU88_006242</name>
</gene>
<protein>
    <submittedName>
        <fullName evidence="2">Uncharacterized protein</fullName>
    </submittedName>
</protein>
<dbReference type="EMBL" id="JANPWB010000005">
    <property type="protein sequence ID" value="KAJ1189497.1"/>
    <property type="molecule type" value="Genomic_DNA"/>
</dbReference>
<dbReference type="Proteomes" id="UP001066276">
    <property type="component" value="Chromosome 3_1"/>
</dbReference>
<comment type="caution">
    <text evidence="2">The sequence shown here is derived from an EMBL/GenBank/DDBJ whole genome shotgun (WGS) entry which is preliminary data.</text>
</comment>
<sequence length="171" mass="18424">MAFRKTAGGAGRVGPPVLGHLQLGGALLAPSMATGPTEGVSGQAMCLGGAVNSLDVCRHEYRHWDAGAVCATSEPRHHPQDLRHRDGAAGSWSLLVASCKVSSRSQRLRLRLCWEVSMSLPFGIAMVIALAIESSNWGFYGGTVGDRGKESIDERLRFMLLWVDAQQKDHK</sequence>
<keyword evidence="3" id="KW-1185">Reference proteome</keyword>
<proteinExistence type="predicted"/>
<name>A0AAV7UPF7_PLEWA</name>
<dbReference type="AlphaFoldDB" id="A0AAV7UPF7"/>
<accession>A0AAV7UPF7</accession>
<keyword evidence="1" id="KW-0472">Membrane</keyword>
<keyword evidence="1" id="KW-1133">Transmembrane helix</keyword>
<evidence type="ECO:0000256" key="1">
    <source>
        <dbReference type="SAM" id="Phobius"/>
    </source>
</evidence>